<comment type="caution">
    <text evidence="3">The sequence shown here is derived from an EMBL/GenBank/DDBJ whole genome shotgun (WGS) entry which is preliminary data.</text>
</comment>
<gene>
    <name evidence="3" type="ORF">TRAPUB_8349</name>
</gene>
<accession>A0A1M2W5Q1</accession>
<dbReference type="Proteomes" id="UP000184267">
    <property type="component" value="Unassembled WGS sequence"/>
</dbReference>
<dbReference type="OMA" id="ITELATW"/>
<dbReference type="InterPro" id="IPR008266">
    <property type="entry name" value="Tyr_kinase_AS"/>
</dbReference>
<keyword evidence="4" id="KW-1185">Reference proteome</keyword>
<sequence>MAADTRHPAAHDDLKEWREVVDRIDVLEVPVEDFLDKLVPTHRRYMPGPYERLPEFYPQISEPARSNSLVSFLSALVASFPSDKRVSILAQGGRALPAPFEILGSSHLTTPDIGVSLPGKKPKEPAERWQQLSMAITVEHSASCDPFDRDDLLCHAVAHPAACARNLMLAHGLLVSFVLGIYGRHCRILRFDHTCGLVSEAFDYTRRPDLLRRFFWNFVHPCLGDTVVGCDPTVHPLARADVIWAETQLAAMKTTKAVLNPQESRRVNVYDDKDDSTRTFILLQPLSAERRLFSRATTVWFAIEDLRGRASCTPTNAVLPKLVIVKEAWREIETRSEAFIYHMLPDADEAERFGLPKLVCGEDLGEREVALWETGSWPFPKQERDFDGDDTFSRQPLSDRSANTLHTPSSPSPNRSAPETKADTETSSRGSRYPLPFPQHQTFSWRLTGELEYAYRERSQMRLVIDVVGRPLTDFRTTKQLVRAIRDVVRGHMNAWKMGILHRDISEGNVLLVDEELASCFPFSAFLHDFDYSWFASQLQDNGSTSTCPATSGDKTPNLDDRVLLGQTGTPPFMAIEIHKQRTFRNLGLALRHDVHHDLESVYWLLVWMVMRHTRYLHIWGPDAQRTLFGCVDHTFYASMKAIWLDMPPIAVWENAPLTRLLGRFTDAVRANNSGVPDSKGPRNSVHLTHAGVLKILDEALDSGDWPETDPALCREEREAWRAHSVALVHPGEKRPHDGRGDEELHEGVLDLAGDLKRRKT</sequence>
<reference evidence="3 4" key="1">
    <citation type="submission" date="2016-10" db="EMBL/GenBank/DDBJ databases">
        <title>Genome sequence of the basidiomycete white-rot fungus Trametes pubescens.</title>
        <authorList>
            <person name="Makela M.R."/>
            <person name="Granchi Z."/>
            <person name="Peng M."/>
            <person name="De Vries R.P."/>
            <person name="Grigoriev I."/>
            <person name="Riley R."/>
            <person name="Hilden K."/>
        </authorList>
    </citation>
    <scope>NUCLEOTIDE SEQUENCE [LARGE SCALE GENOMIC DNA]</scope>
    <source>
        <strain evidence="3 4">FBCC735</strain>
    </source>
</reference>
<evidence type="ECO:0000313" key="4">
    <source>
        <dbReference type="Proteomes" id="UP000184267"/>
    </source>
</evidence>
<feature type="region of interest" description="Disordered" evidence="1">
    <location>
        <begin position="380"/>
        <end position="435"/>
    </location>
</feature>
<evidence type="ECO:0000259" key="2">
    <source>
        <dbReference type="Pfam" id="PF17667"/>
    </source>
</evidence>
<proteinExistence type="predicted"/>
<dbReference type="SUPFAM" id="SSF56112">
    <property type="entry name" value="Protein kinase-like (PK-like)"/>
    <property type="match status" value="1"/>
</dbReference>
<dbReference type="GO" id="GO:0004672">
    <property type="term" value="F:protein kinase activity"/>
    <property type="evidence" value="ECO:0007669"/>
    <property type="project" value="InterPro"/>
</dbReference>
<dbReference type="PROSITE" id="PS00109">
    <property type="entry name" value="PROTEIN_KINASE_TYR"/>
    <property type="match status" value="1"/>
</dbReference>
<feature type="compositionally biased region" description="Polar residues" evidence="1">
    <location>
        <begin position="393"/>
        <end position="417"/>
    </location>
</feature>
<feature type="domain" description="Fungal-type protein kinase" evidence="2">
    <location>
        <begin position="177"/>
        <end position="610"/>
    </location>
</feature>
<dbReference type="PANTHER" id="PTHR38248:SF2">
    <property type="entry name" value="FUNK1 11"/>
    <property type="match status" value="1"/>
</dbReference>
<name>A0A1M2W5Q1_TRAPU</name>
<evidence type="ECO:0000256" key="1">
    <source>
        <dbReference type="SAM" id="MobiDB-lite"/>
    </source>
</evidence>
<organism evidence="3 4">
    <name type="scientific">Trametes pubescens</name>
    <name type="common">White-rot fungus</name>
    <dbReference type="NCBI Taxonomy" id="154538"/>
    <lineage>
        <taxon>Eukaryota</taxon>
        <taxon>Fungi</taxon>
        <taxon>Dikarya</taxon>
        <taxon>Basidiomycota</taxon>
        <taxon>Agaricomycotina</taxon>
        <taxon>Agaricomycetes</taxon>
        <taxon>Polyporales</taxon>
        <taxon>Polyporaceae</taxon>
        <taxon>Trametes</taxon>
    </lineage>
</organism>
<feature type="region of interest" description="Disordered" evidence="1">
    <location>
        <begin position="731"/>
        <end position="761"/>
    </location>
</feature>
<dbReference type="EMBL" id="MNAD01000199">
    <property type="protein sequence ID" value="OJT15092.1"/>
    <property type="molecule type" value="Genomic_DNA"/>
</dbReference>
<dbReference type="OrthoDB" id="2746235at2759"/>
<protein>
    <recommendedName>
        <fullName evidence="2">Fungal-type protein kinase domain-containing protein</fullName>
    </recommendedName>
</protein>
<feature type="compositionally biased region" description="Basic and acidic residues" evidence="1">
    <location>
        <begin position="731"/>
        <end position="749"/>
    </location>
</feature>
<dbReference type="Gene3D" id="1.10.510.10">
    <property type="entry name" value="Transferase(Phosphotransferase) domain 1"/>
    <property type="match status" value="1"/>
</dbReference>
<dbReference type="AlphaFoldDB" id="A0A1M2W5Q1"/>
<evidence type="ECO:0000313" key="3">
    <source>
        <dbReference type="EMBL" id="OJT15092.1"/>
    </source>
</evidence>
<dbReference type="InterPro" id="IPR011009">
    <property type="entry name" value="Kinase-like_dom_sf"/>
</dbReference>
<dbReference type="InterPro" id="IPR040976">
    <property type="entry name" value="Pkinase_fungal"/>
</dbReference>
<dbReference type="PANTHER" id="PTHR38248">
    <property type="entry name" value="FUNK1 6"/>
    <property type="match status" value="1"/>
</dbReference>
<dbReference type="Pfam" id="PF17667">
    <property type="entry name" value="Pkinase_fungal"/>
    <property type="match status" value="1"/>
</dbReference>
<dbReference type="STRING" id="154538.A0A1M2W5Q1"/>